<dbReference type="OrthoDB" id="3344688at2759"/>
<dbReference type="Proteomes" id="UP000027456">
    <property type="component" value="Unassembled WGS sequence"/>
</dbReference>
<dbReference type="AlphaFoldDB" id="A0A074RK62"/>
<organism evidence="2 3">
    <name type="scientific">Rhizoctonia solani 123E</name>
    <dbReference type="NCBI Taxonomy" id="1423351"/>
    <lineage>
        <taxon>Eukaryota</taxon>
        <taxon>Fungi</taxon>
        <taxon>Dikarya</taxon>
        <taxon>Basidiomycota</taxon>
        <taxon>Agaricomycotina</taxon>
        <taxon>Agaricomycetes</taxon>
        <taxon>Cantharellales</taxon>
        <taxon>Ceratobasidiaceae</taxon>
        <taxon>Rhizoctonia</taxon>
    </lineage>
</organism>
<name>A0A074RK62_9AGAM</name>
<evidence type="ECO:0000313" key="3">
    <source>
        <dbReference type="Proteomes" id="UP000027456"/>
    </source>
</evidence>
<dbReference type="HOGENOM" id="CLU_001650_21_3_1"/>
<dbReference type="CDD" id="cd09272">
    <property type="entry name" value="RNase_HI_RT_Ty1"/>
    <property type="match status" value="1"/>
</dbReference>
<dbReference type="SUPFAM" id="SSF56672">
    <property type="entry name" value="DNA/RNA polymerases"/>
    <property type="match status" value="1"/>
</dbReference>
<feature type="domain" description="Reverse transcriptase Ty1/copia-type" evidence="1">
    <location>
        <begin position="3"/>
        <end position="231"/>
    </location>
</feature>
<accession>A0A074RK62</accession>
<comment type="caution">
    <text evidence="2">The sequence shown here is derived from an EMBL/GenBank/DDBJ whole genome shotgun (WGS) entry which is preliminary data.</text>
</comment>
<protein>
    <submittedName>
        <fullName evidence="2">Putative Pol polyprotein/retrotransposon</fullName>
    </submittedName>
</protein>
<dbReference type="Pfam" id="PF07727">
    <property type="entry name" value="RVT_2"/>
    <property type="match status" value="1"/>
</dbReference>
<dbReference type="InterPro" id="IPR043502">
    <property type="entry name" value="DNA/RNA_pol_sf"/>
</dbReference>
<evidence type="ECO:0000313" key="2">
    <source>
        <dbReference type="EMBL" id="KEP45118.1"/>
    </source>
</evidence>
<keyword evidence="3" id="KW-1185">Reference proteome</keyword>
<sequence>KTNETGREVKKKVRVVIRGDMQSQTPNDGPTHSSPVARLDTLRLLVSKAATEGYELKQMDVNTAFLHAPSSKPAHMKIPYGFPDNELLENVSRDKQVLRLKKAVYGLKEAPLAWYNFCSGIFTENGFTRSDNDLCLFSICSPDSESRCFVLVYVDDFTLLAKTSGDMVWLKNRLNSLFDLKDLGAASQVLGIEIIRDRDNGIVRLTQRKFIRQLLEEYDMLDCHPLPTPMFANANASLPSHTVSLTDDEKFYMKDKDFRHLSGCLNWLSLGTRPDIAFALARLGQAQSNPHPKHWQALTHVLRYLSGTLDMGLVYSAKADRPEPHMHTDSAFADCVDTRRSHSGFVVLVGGAAVAWSSRKQAIVTTSSTEAEYIAMGVAAKEAAWMKRLLLDLEFPNNGPLCIYADNQSSLILATSEKLSTRTKHLDVQYHSVRQLAKMGICVFKWVSTKLNVADVLTKPLGSNLFLDMAPRLGLPWIRRNSSVVSETATVSLTVPSGSVVGVLWEGHVTLFDICVW</sequence>
<reference evidence="2 3" key="1">
    <citation type="submission" date="2013-12" db="EMBL/GenBank/DDBJ databases">
        <authorList>
            <person name="Cubeta M."/>
            <person name="Pakala S."/>
            <person name="Fedorova N."/>
            <person name="Thomas E."/>
            <person name="Dean R."/>
            <person name="Jabaji S."/>
            <person name="Neate S."/>
            <person name="Toda T."/>
            <person name="Tavantzis S."/>
            <person name="Vilgalys R."/>
            <person name="Bharathan N."/>
            <person name="Pakala S."/>
            <person name="Losada L.S."/>
            <person name="Zafar N."/>
            <person name="Nierman W."/>
        </authorList>
    </citation>
    <scope>NUCLEOTIDE SEQUENCE [LARGE SCALE GENOMIC DNA]</scope>
    <source>
        <strain evidence="2 3">123E</strain>
    </source>
</reference>
<feature type="non-terminal residue" evidence="2">
    <location>
        <position position="1"/>
    </location>
</feature>
<dbReference type="InterPro" id="IPR013103">
    <property type="entry name" value="RVT_2"/>
</dbReference>
<dbReference type="STRING" id="1423351.A0A074RK62"/>
<dbReference type="PANTHER" id="PTHR11439:SF463">
    <property type="entry name" value="REVERSE TRANSCRIPTASE TY1_COPIA-TYPE DOMAIN-CONTAINING PROTEIN"/>
    <property type="match status" value="1"/>
</dbReference>
<gene>
    <name evidence="2" type="ORF">V565_315170</name>
</gene>
<dbReference type="PANTHER" id="PTHR11439">
    <property type="entry name" value="GAG-POL-RELATED RETROTRANSPOSON"/>
    <property type="match status" value="1"/>
</dbReference>
<proteinExistence type="predicted"/>
<evidence type="ECO:0000259" key="1">
    <source>
        <dbReference type="Pfam" id="PF07727"/>
    </source>
</evidence>
<dbReference type="EMBL" id="AZST01002221">
    <property type="protein sequence ID" value="KEP45118.1"/>
    <property type="molecule type" value="Genomic_DNA"/>
</dbReference>